<dbReference type="STRING" id="1004.SAMN05661012_05581"/>
<feature type="domain" description="Beta-lactamase-related" evidence="1">
    <location>
        <begin position="17"/>
        <end position="208"/>
    </location>
</feature>
<dbReference type="Proteomes" id="UP000183788">
    <property type="component" value="Unassembled WGS sequence"/>
</dbReference>
<accession>A0A1K1SKH6</accession>
<dbReference type="PANTHER" id="PTHR43283:SF7">
    <property type="entry name" value="BETA-LACTAMASE-RELATED DOMAIN-CONTAINING PROTEIN"/>
    <property type="match status" value="1"/>
</dbReference>
<dbReference type="InterPro" id="IPR012338">
    <property type="entry name" value="Beta-lactam/transpept-like"/>
</dbReference>
<dbReference type="InterPro" id="IPR050789">
    <property type="entry name" value="Diverse_Enzym_Activities"/>
</dbReference>
<keyword evidence="3" id="KW-0378">Hydrolase</keyword>
<proteinExistence type="predicted"/>
<dbReference type="EMBL" id="FPIZ01000024">
    <property type="protein sequence ID" value="SFW84575.1"/>
    <property type="molecule type" value="Genomic_DNA"/>
</dbReference>
<keyword evidence="5" id="KW-1185">Reference proteome</keyword>
<dbReference type="Proteomes" id="UP001326715">
    <property type="component" value="Chromosome"/>
</dbReference>
<dbReference type="OrthoDB" id="1185352at2"/>
<dbReference type="AlphaFoldDB" id="A0A1K1SKH6"/>
<evidence type="ECO:0000313" key="5">
    <source>
        <dbReference type="Proteomes" id="UP001326715"/>
    </source>
</evidence>
<gene>
    <name evidence="2" type="ORF">SAMN05661012_05581</name>
    <name evidence="3" type="ORF">SR876_00030</name>
</gene>
<dbReference type="SUPFAM" id="SSF56601">
    <property type="entry name" value="beta-lactamase/transpeptidase-like"/>
    <property type="match status" value="1"/>
</dbReference>
<organism evidence="2 4">
    <name type="scientific">Chitinophaga sancti</name>
    <dbReference type="NCBI Taxonomy" id="1004"/>
    <lineage>
        <taxon>Bacteria</taxon>
        <taxon>Pseudomonadati</taxon>
        <taxon>Bacteroidota</taxon>
        <taxon>Chitinophagia</taxon>
        <taxon>Chitinophagales</taxon>
        <taxon>Chitinophagaceae</taxon>
        <taxon>Chitinophaga</taxon>
    </lineage>
</organism>
<dbReference type="RefSeq" id="WP_072364747.1">
    <property type="nucleotide sequence ID" value="NZ_CP139972.1"/>
</dbReference>
<name>A0A1K1SKH6_9BACT</name>
<reference evidence="3 5" key="2">
    <citation type="submission" date="2023-11" db="EMBL/GenBank/DDBJ databases">
        <title>MicrobeMod: A computational toolkit for identifying prokaryotic methylation and restriction-modification with nanopore sequencing.</title>
        <authorList>
            <person name="Crits-Christoph A."/>
            <person name="Kang S.C."/>
            <person name="Lee H."/>
            <person name="Ostrov N."/>
        </authorList>
    </citation>
    <scope>NUCLEOTIDE SEQUENCE [LARGE SCALE GENOMIC DNA]</scope>
    <source>
        <strain evidence="3 5">ATCC 23090</strain>
    </source>
</reference>
<dbReference type="Gene3D" id="3.40.710.10">
    <property type="entry name" value="DD-peptidase/beta-lactamase superfamily"/>
    <property type="match status" value="1"/>
</dbReference>
<sequence length="327" mass="36824">MDALITHITENKYANLYSLLIYHSNTIIYENYFSGHSADSLFDIRSSFKSILSLLVGISLDQGHIHSLDDKVSLYFDDTRYAPFFTGRKRDITVRHLLTMKSGLICEEFFSSHDCETPMEKSDNWITFCMERPLANKPGHQWSYGTCNTLIAGALIEVAAGISLGTFAARYLFTPLGINDYKWTRDPSGNYMSGGSFFMRAPDMLKIGQLMLGNGSFSHQRIISGEYLALATSPINKIPSFSFVGQSGLKDISCKPAYYGFYWYTESVKVGKRFYTCQFTSGNGGQYLLLIRELALVVVCTQGNFDSPRAKQFFELLIQQIIPAVLQ</sequence>
<protein>
    <submittedName>
        <fullName evidence="2">CubicO group peptidase, beta-lactamase class C family</fullName>
    </submittedName>
    <submittedName>
        <fullName evidence="3">Serine hydrolase domain-containing protein</fullName>
        <ecNumber evidence="3">3.1.1.103</ecNumber>
    </submittedName>
</protein>
<dbReference type="EMBL" id="CP140154">
    <property type="protein sequence ID" value="WQG89867.1"/>
    <property type="molecule type" value="Genomic_DNA"/>
</dbReference>
<dbReference type="PANTHER" id="PTHR43283">
    <property type="entry name" value="BETA-LACTAMASE-RELATED"/>
    <property type="match status" value="1"/>
</dbReference>
<evidence type="ECO:0000313" key="4">
    <source>
        <dbReference type="Proteomes" id="UP000183788"/>
    </source>
</evidence>
<evidence type="ECO:0000313" key="2">
    <source>
        <dbReference type="EMBL" id="SFW84575.1"/>
    </source>
</evidence>
<evidence type="ECO:0000313" key="3">
    <source>
        <dbReference type="EMBL" id="WQG89867.1"/>
    </source>
</evidence>
<dbReference type="Pfam" id="PF00144">
    <property type="entry name" value="Beta-lactamase"/>
    <property type="match status" value="1"/>
</dbReference>
<dbReference type="InterPro" id="IPR001466">
    <property type="entry name" value="Beta-lactam-related"/>
</dbReference>
<reference evidence="2 4" key="1">
    <citation type="submission" date="2016-11" db="EMBL/GenBank/DDBJ databases">
        <authorList>
            <person name="Jaros S."/>
            <person name="Januszkiewicz K."/>
            <person name="Wedrychowicz H."/>
        </authorList>
    </citation>
    <scope>NUCLEOTIDE SEQUENCE [LARGE SCALE GENOMIC DNA]</scope>
    <source>
        <strain evidence="2 4">DSM 784</strain>
    </source>
</reference>
<evidence type="ECO:0000259" key="1">
    <source>
        <dbReference type="Pfam" id="PF00144"/>
    </source>
</evidence>
<dbReference type="GO" id="GO:0016787">
    <property type="term" value="F:hydrolase activity"/>
    <property type="evidence" value="ECO:0007669"/>
    <property type="project" value="UniProtKB-KW"/>
</dbReference>
<dbReference type="EC" id="3.1.1.103" evidence="3"/>